<proteinExistence type="inferred from homology"/>
<dbReference type="AlphaFoldDB" id="A0A4R6ZJQ0"/>
<dbReference type="SUPFAM" id="SSF51735">
    <property type="entry name" value="NAD(P)-binding Rossmann-fold domains"/>
    <property type="match status" value="1"/>
</dbReference>
<dbReference type="InterPro" id="IPR036291">
    <property type="entry name" value="NAD(P)-bd_dom_sf"/>
</dbReference>
<dbReference type="PANTHER" id="PTHR43318:SF1">
    <property type="entry name" value="POLYSACCHARIDE BIOSYNTHESIS PROTEIN EPSC-RELATED"/>
    <property type="match status" value="1"/>
</dbReference>
<dbReference type="Pfam" id="PF02719">
    <property type="entry name" value="Polysacc_synt_2"/>
    <property type="match status" value="1"/>
</dbReference>
<comment type="similarity">
    <text evidence="1">Belongs to the polysaccharide synthase family.</text>
</comment>
<organism evidence="3 4">
    <name type="scientific">Listeria rocourtiae</name>
    <dbReference type="NCBI Taxonomy" id="647910"/>
    <lineage>
        <taxon>Bacteria</taxon>
        <taxon>Bacillati</taxon>
        <taxon>Bacillota</taxon>
        <taxon>Bacilli</taxon>
        <taxon>Bacillales</taxon>
        <taxon>Listeriaceae</taxon>
        <taxon>Listeria</taxon>
    </lineage>
</organism>
<evidence type="ECO:0000256" key="1">
    <source>
        <dbReference type="ARBA" id="ARBA00007430"/>
    </source>
</evidence>
<evidence type="ECO:0000313" key="3">
    <source>
        <dbReference type="EMBL" id="TDR52209.1"/>
    </source>
</evidence>
<accession>A0A4R6ZJQ0</accession>
<dbReference type="Gene3D" id="3.40.50.720">
    <property type="entry name" value="NAD(P)-binding Rossmann-like Domain"/>
    <property type="match status" value="1"/>
</dbReference>
<keyword evidence="4" id="KW-1185">Reference proteome</keyword>
<dbReference type="Proteomes" id="UP000295558">
    <property type="component" value="Unassembled WGS sequence"/>
</dbReference>
<dbReference type="EMBL" id="SNZK01000009">
    <property type="protein sequence ID" value="TDR52209.1"/>
    <property type="molecule type" value="Genomic_DNA"/>
</dbReference>
<dbReference type="InterPro" id="IPR051203">
    <property type="entry name" value="Polysaccharide_Synthase-Rel"/>
</dbReference>
<comment type="caution">
    <text evidence="3">The sequence shown here is derived from an EMBL/GenBank/DDBJ whole genome shotgun (WGS) entry which is preliminary data.</text>
</comment>
<reference evidence="3 4" key="1">
    <citation type="submission" date="2019-03" db="EMBL/GenBank/DDBJ databases">
        <title>Genomic Encyclopedia of Type Strains, Phase III (KMG-III): the genomes of soil and plant-associated and newly described type strains.</title>
        <authorList>
            <person name="Whitman W."/>
        </authorList>
    </citation>
    <scope>NUCLEOTIDE SEQUENCE [LARGE SCALE GENOMIC DNA]</scope>
    <source>
        <strain evidence="3 4">CECT 7972</strain>
    </source>
</reference>
<dbReference type="InterPro" id="IPR003869">
    <property type="entry name" value="Polysac_CapD-like"/>
</dbReference>
<sequence>MKKQMNAPNSDVFAEFLLQRKIRTTLCEDAQPKIYKKKVLITGAGGSIGSEICRQVYALNPAEIILVGHGENSIYLIQNELRNMANKTIQITAEIQEIQDKNGVRRLLEKIKPDFVFHAAAHKHVPLMQNNPHSAVANNIIGTKNVAKAAGEVGVETFVLVSTDKAVEPQNVMGASKRIAEMIVAHLNNKYTTNYTTVRFGNVLASRGSVIPLFLEQIEKGGPLTLTDAEMTRYFMTIEEAASLVVKAGTMTSGGDIFILNMGDAVKIKDIAQRLIRMSEKPNIRIQYTGIREGEKIHEELLEVDELLHMEETEEMFVGKAIMTPEYLIDRLLMNYEKFSNEALTVELLKIANRNEVNIPMEV</sequence>
<dbReference type="RefSeq" id="WP_133620846.1">
    <property type="nucleotide sequence ID" value="NZ_JAASUO010000010.1"/>
</dbReference>
<name>A0A4R6ZJQ0_9LIST</name>
<protein>
    <submittedName>
        <fullName evidence="3">Polysaccharide biosynthesis protein</fullName>
    </submittedName>
</protein>
<evidence type="ECO:0000259" key="2">
    <source>
        <dbReference type="Pfam" id="PF02719"/>
    </source>
</evidence>
<dbReference type="CDD" id="cd05237">
    <property type="entry name" value="UDP_invert_4-6DH_SDR_e"/>
    <property type="match status" value="1"/>
</dbReference>
<dbReference type="PANTHER" id="PTHR43318">
    <property type="entry name" value="UDP-N-ACETYLGLUCOSAMINE 4,6-DEHYDRATASE"/>
    <property type="match status" value="1"/>
</dbReference>
<feature type="domain" description="Polysaccharide biosynthesis protein CapD-like" evidence="2">
    <location>
        <begin position="39"/>
        <end position="319"/>
    </location>
</feature>
<evidence type="ECO:0000313" key="4">
    <source>
        <dbReference type="Proteomes" id="UP000295558"/>
    </source>
</evidence>
<gene>
    <name evidence="3" type="ORF">DFP96_10999</name>
</gene>
<dbReference type="OrthoDB" id="9803111at2"/>